<organism evidence="1 2">
    <name type="scientific">Pseudomonas phage JG004</name>
    <dbReference type="NCBI Taxonomy" id="757342"/>
    <lineage>
        <taxon>Viruses</taxon>
        <taxon>Duplodnaviria</taxon>
        <taxon>Heunggongvirae</taxon>
        <taxon>Uroviricota</taxon>
        <taxon>Caudoviricetes</taxon>
        <taxon>Vandenendeviridae</taxon>
        <taxon>Skurskavirinae</taxon>
        <taxon>Pakpunavirus</taxon>
        <taxon>Pakpunavirus JG004</taxon>
    </lineage>
</organism>
<dbReference type="KEGG" id="vg:14006122"/>
<evidence type="ECO:0000313" key="1">
    <source>
        <dbReference type="EMBL" id="ADF58165.1"/>
    </source>
</evidence>
<sequence>MIQMYMRILQRSFTVETARRQSKVQKDIRKTTSELRDLCEAVSMLDEALVMMQKNGLYDTDLYKRIDAFLYYQPGEGEWEEVE</sequence>
<dbReference type="RefSeq" id="YP_007002417.1">
    <property type="nucleotide sequence ID" value="NC_019450.1"/>
</dbReference>
<dbReference type="EMBL" id="GU988610">
    <property type="protein sequence ID" value="ADF58165.1"/>
    <property type="molecule type" value="Genomic_DNA"/>
</dbReference>
<reference evidence="1 2" key="1">
    <citation type="journal article" date="2011" name="BMC Microbiol.">
        <title>Sequencing and Characterization of Pseudomonas aeruginosa phage JG004.</title>
        <authorList>
            <person name="Garbe J."/>
            <person name="Bunk B."/>
            <person name="Rohde M."/>
            <person name="Schobert M."/>
        </authorList>
    </citation>
    <scope>NUCLEOTIDE SEQUENCE [LARGE SCALE GENOMIC DNA]</scope>
    <source>
        <strain evidence="1 2">JG004</strain>
    </source>
</reference>
<name>F4YDL8_9CAUD</name>
<dbReference type="GeneID" id="14006122"/>
<protein>
    <submittedName>
        <fullName evidence="1">Uncharacterized protein</fullName>
    </submittedName>
</protein>
<evidence type="ECO:0000313" key="2">
    <source>
        <dbReference type="Proteomes" id="UP000008741"/>
    </source>
</evidence>
<accession>F4YDL8</accession>
<gene>
    <name evidence="1" type="ORF">PJG4_123</name>
</gene>
<keyword evidence="2" id="KW-1185">Reference proteome</keyword>
<dbReference type="Proteomes" id="UP000008741">
    <property type="component" value="Segment"/>
</dbReference>
<dbReference type="OrthoDB" id="24719at10239"/>
<proteinExistence type="predicted"/>